<keyword evidence="7 10" id="KW-0249">Electron transport</keyword>
<evidence type="ECO:0000256" key="10">
    <source>
        <dbReference type="HAMAP-Rule" id="MF_00594"/>
    </source>
</evidence>
<comment type="function">
    <text evidence="10">Functions as an electron carrier between membrane-bound cytochrome b6-f and photosystem I in oxygenic photosynthesis.</text>
</comment>
<dbReference type="InterPro" id="IPR036909">
    <property type="entry name" value="Cyt_c-like_dom_sf"/>
</dbReference>
<comment type="subunit">
    <text evidence="10">Monomer.</text>
</comment>
<dbReference type="SUPFAM" id="SSF46626">
    <property type="entry name" value="Cytochrome c"/>
    <property type="match status" value="1"/>
</dbReference>
<keyword evidence="6 10" id="KW-0479">Metal-binding</keyword>
<keyword evidence="5 10" id="KW-0349">Heme</keyword>
<comment type="caution">
    <text evidence="12">The sequence shown here is derived from an EMBL/GenBank/DDBJ whole genome shotgun (WGS) entry which is preliminary data.</text>
</comment>
<feature type="domain" description="Cytochrome c" evidence="11">
    <location>
        <begin position="26"/>
        <end position="110"/>
    </location>
</feature>
<comment type="subcellular location">
    <subcellularLocation>
        <location evidence="1 10">Cellular thylakoid lumen</location>
    </subcellularLocation>
</comment>
<feature type="signal peptide" evidence="10">
    <location>
        <begin position="1"/>
        <end position="25"/>
    </location>
</feature>
<evidence type="ECO:0000259" key="11">
    <source>
        <dbReference type="PROSITE" id="PS51007"/>
    </source>
</evidence>
<keyword evidence="9 10" id="KW-0793">Thylakoid</keyword>
<dbReference type="PANTHER" id="PTHR34688">
    <property type="entry name" value="CYTOCHROME C6, CHLOROPLASTIC"/>
    <property type="match status" value="1"/>
</dbReference>
<evidence type="ECO:0000256" key="5">
    <source>
        <dbReference type="ARBA" id="ARBA00022617"/>
    </source>
</evidence>
<keyword evidence="13" id="KW-1185">Reference proteome</keyword>
<evidence type="ECO:0000256" key="2">
    <source>
        <dbReference type="ARBA" id="ARBA00009650"/>
    </source>
</evidence>
<evidence type="ECO:0000256" key="1">
    <source>
        <dbReference type="ARBA" id="ARBA00004518"/>
    </source>
</evidence>
<dbReference type="Gene3D" id="1.10.760.10">
    <property type="entry name" value="Cytochrome c-like domain"/>
    <property type="match status" value="1"/>
</dbReference>
<protein>
    <recommendedName>
        <fullName evidence="10">Cytochrome c6</fullName>
    </recommendedName>
    <alternativeName>
        <fullName evidence="10">Cytochrome c-553</fullName>
    </alternativeName>
    <alternativeName>
        <fullName evidence="10">Cytochrome c553</fullName>
    </alternativeName>
    <alternativeName>
        <fullName evidence="10">Soluble cytochrome f</fullName>
    </alternativeName>
</protein>
<gene>
    <name evidence="10" type="primary">petJ</name>
    <name evidence="12" type="ORF">AAEJ74_01330</name>
</gene>
<dbReference type="PROSITE" id="PS51007">
    <property type="entry name" value="CYTC"/>
    <property type="match status" value="1"/>
</dbReference>
<dbReference type="Pfam" id="PF13442">
    <property type="entry name" value="Cytochrome_CBB3"/>
    <property type="match status" value="1"/>
</dbReference>
<dbReference type="NCBIfam" id="NF045930">
    <property type="entry name" value="Cytc6PetJCyano"/>
    <property type="match status" value="1"/>
</dbReference>
<comment type="similarity">
    <text evidence="2 10">Belongs to the cytochrome c family. PetJ subfamily.</text>
</comment>
<feature type="binding site" description="axial binding residue" evidence="10">
    <location>
        <position position="43"/>
    </location>
    <ligand>
        <name>heme c</name>
        <dbReference type="ChEBI" id="CHEBI:61717"/>
    </ligand>
    <ligandPart>
        <name>Fe</name>
        <dbReference type="ChEBI" id="CHEBI:18248"/>
    </ligandPart>
</feature>
<keyword evidence="4 10" id="KW-0602">Photosynthesis</keyword>
<keyword evidence="8 10" id="KW-0408">Iron</keyword>
<evidence type="ECO:0000256" key="9">
    <source>
        <dbReference type="ARBA" id="ARBA00023078"/>
    </source>
</evidence>
<evidence type="ECO:0000313" key="12">
    <source>
        <dbReference type="EMBL" id="MEK9510380.1"/>
    </source>
</evidence>
<keyword evidence="10" id="KW-0732">Signal</keyword>
<proteinExistence type="inferred from homology"/>
<evidence type="ECO:0000256" key="8">
    <source>
        <dbReference type="ARBA" id="ARBA00023004"/>
    </source>
</evidence>
<evidence type="ECO:0000256" key="3">
    <source>
        <dbReference type="ARBA" id="ARBA00022448"/>
    </source>
</evidence>
<evidence type="ECO:0000256" key="7">
    <source>
        <dbReference type="ARBA" id="ARBA00022982"/>
    </source>
</evidence>
<dbReference type="PANTHER" id="PTHR34688:SF2">
    <property type="entry name" value="CYTOCHROME C6, CHLOROPLASTIC"/>
    <property type="match status" value="1"/>
</dbReference>
<accession>A0ABU9EEL8</accession>
<dbReference type="InterPro" id="IPR009056">
    <property type="entry name" value="Cyt_c-like_dom"/>
</dbReference>
<name>A0ABU9EEL8_LIMFS</name>
<dbReference type="RefSeq" id="WP_006624964.1">
    <property type="nucleotide sequence ID" value="NZ_JBBWYZ010000001.1"/>
</dbReference>
<comment type="PTM">
    <text evidence="10">Binds 1 heme c group per subunit.</text>
</comment>
<sequence length="114" mass="11944" precursor="true">MKKLLSVILLCVALLTFALPRPALAADAAAGASVFSANCAACHMGGRNVIVANKTLSKSDLAKYLKGFDEDAVASVAYQVTNGKNAMPAFNGRLSPKQIEDVAAYVVDQAEKGW</sequence>
<dbReference type="PRINTS" id="PR00605">
    <property type="entry name" value="CYTCHROMECIC"/>
</dbReference>
<feature type="binding site" description="axial binding residue" evidence="10">
    <location>
        <position position="87"/>
    </location>
    <ligand>
        <name>heme c</name>
        <dbReference type="ChEBI" id="CHEBI:61717"/>
    </ligand>
    <ligandPart>
        <name>Fe</name>
        <dbReference type="ChEBI" id="CHEBI:18248"/>
    </ligandPart>
</feature>
<evidence type="ECO:0000313" key="13">
    <source>
        <dbReference type="Proteomes" id="UP001387447"/>
    </source>
</evidence>
<feature type="chain" id="PRO_5044903040" description="Cytochrome c6" evidence="10">
    <location>
        <begin position="26"/>
        <end position="114"/>
    </location>
</feature>
<keyword evidence="3 10" id="KW-0813">Transport</keyword>
<dbReference type="EMBL" id="JBBWYZ010000001">
    <property type="protein sequence ID" value="MEK9510380.1"/>
    <property type="molecule type" value="Genomic_DNA"/>
</dbReference>
<dbReference type="InterPro" id="IPR008168">
    <property type="entry name" value="Cyt_C_IC"/>
</dbReference>
<feature type="binding site" description="covalent" evidence="10">
    <location>
        <position position="42"/>
    </location>
    <ligand>
        <name>heme c</name>
        <dbReference type="ChEBI" id="CHEBI:61717"/>
    </ligand>
</feature>
<dbReference type="Proteomes" id="UP001387447">
    <property type="component" value="Unassembled WGS sequence"/>
</dbReference>
<dbReference type="InterPro" id="IPR023655">
    <property type="entry name" value="Cyt_C6"/>
</dbReference>
<organism evidence="12 13">
    <name type="scientific">Limnospira fusiformis PMC 851.14</name>
    <dbReference type="NCBI Taxonomy" id="2219512"/>
    <lineage>
        <taxon>Bacteria</taxon>
        <taxon>Bacillati</taxon>
        <taxon>Cyanobacteriota</taxon>
        <taxon>Cyanophyceae</taxon>
        <taxon>Oscillatoriophycideae</taxon>
        <taxon>Oscillatoriales</taxon>
        <taxon>Sirenicapillariaceae</taxon>
        <taxon>Limnospira</taxon>
    </lineage>
</organism>
<feature type="binding site" description="covalent" evidence="10">
    <location>
        <position position="39"/>
    </location>
    <ligand>
        <name>heme c</name>
        <dbReference type="ChEBI" id="CHEBI:61717"/>
    </ligand>
</feature>
<evidence type="ECO:0000256" key="4">
    <source>
        <dbReference type="ARBA" id="ARBA00022531"/>
    </source>
</evidence>
<reference evidence="12 13" key="1">
    <citation type="journal article" date="2024" name="Front. Microbiol.">
        <title>Transcriptomic insights into the dominance of two phototrophs throughout the water column of a tropical hypersaline-alkaline crater lake (Dziani Dzaha, Mayotte).</title>
        <authorList>
            <person name="Duperron S."/>
            <person name="Halary S."/>
            <person name="Bouly J.-P."/>
            <person name="Roussel T."/>
            <person name="Hugoni M."/>
            <person name="Bruto M."/>
            <person name="Oger P."/>
            <person name="Duval C."/>
            <person name="Woo A."/>
            <person name="Jezequiel D."/>
            <person name="Ader M."/>
            <person name="Leboulanger C."/>
            <person name="Agogue H."/>
            <person name="Grossi V."/>
            <person name="Trousselier M."/>
            <person name="Bernard C."/>
        </authorList>
    </citation>
    <scope>NUCLEOTIDE SEQUENCE [LARGE SCALE GENOMIC DNA]</scope>
    <source>
        <strain evidence="12 13">PMC 851.14</strain>
    </source>
</reference>
<dbReference type="HAMAP" id="MF_00594">
    <property type="entry name" value="Cytc_PetJ"/>
    <property type="match status" value="1"/>
</dbReference>
<evidence type="ECO:0000256" key="6">
    <source>
        <dbReference type="ARBA" id="ARBA00022723"/>
    </source>
</evidence>